<evidence type="ECO:0000256" key="9">
    <source>
        <dbReference type="ARBA" id="ARBA00023568"/>
    </source>
</evidence>
<evidence type="ECO:0008006" key="14">
    <source>
        <dbReference type="Google" id="ProtNLM"/>
    </source>
</evidence>
<dbReference type="AlphaFoldDB" id="A0A2T3BDD3"/>
<comment type="function">
    <text evidence="9">Sterol O-acyltransferase that catalyzes the formation of stery esters.</text>
</comment>
<dbReference type="InterPro" id="IPR004299">
    <property type="entry name" value="MBOAT_fam"/>
</dbReference>
<dbReference type="InParanoid" id="A0A2T3BDD3"/>
<dbReference type="Proteomes" id="UP000241818">
    <property type="component" value="Unassembled WGS sequence"/>
</dbReference>
<organism evidence="12 13">
    <name type="scientific">Amorphotheca resinae ATCC 22711</name>
    <dbReference type="NCBI Taxonomy" id="857342"/>
    <lineage>
        <taxon>Eukaryota</taxon>
        <taxon>Fungi</taxon>
        <taxon>Dikarya</taxon>
        <taxon>Ascomycota</taxon>
        <taxon>Pezizomycotina</taxon>
        <taxon>Leotiomycetes</taxon>
        <taxon>Helotiales</taxon>
        <taxon>Amorphothecaceae</taxon>
        <taxon>Amorphotheca</taxon>
    </lineage>
</organism>
<proteinExistence type="inferred from homology"/>
<evidence type="ECO:0000256" key="5">
    <source>
        <dbReference type="ARBA" id="ARBA00022824"/>
    </source>
</evidence>
<dbReference type="GO" id="GO:0034737">
    <property type="term" value="F:ergosterol O-acyltransferase activity"/>
    <property type="evidence" value="ECO:0007669"/>
    <property type="project" value="TreeGrafter"/>
</dbReference>
<dbReference type="STRING" id="857342.A0A2T3BDD3"/>
<evidence type="ECO:0000256" key="11">
    <source>
        <dbReference type="SAM" id="Phobius"/>
    </source>
</evidence>
<name>A0A2T3BDD3_AMORE</name>
<accession>A0A2T3BDD3</accession>
<evidence type="ECO:0000256" key="6">
    <source>
        <dbReference type="ARBA" id="ARBA00022989"/>
    </source>
</evidence>
<comment type="similarity">
    <text evidence="2">Belongs to the membrane-bound acyltransferase family. Sterol o-acyltransferase subfamily.</text>
</comment>
<keyword evidence="4 11" id="KW-0812">Transmembrane</keyword>
<comment type="subcellular location">
    <subcellularLocation>
        <location evidence="1">Endoplasmic reticulum membrane</location>
        <topology evidence="1">Multi-pass membrane protein</topology>
    </subcellularLocation>
</comment>
<evidence type="ECO:0000313" key="12">
    <source>
        <dbReference type="EMBL" id="PSS27405.1"/>
    </source>
</evidence>
<dbReference type="GeneID" id="36574194"/>
<dbReference type="FunCoup" id="A0A2T3BDD3">
    <property type="interactions" value="229"/>
</dbReference>
<dbReference type="GO" id="GO:0008204">
    <property type="term" value="P:ergosterol metabolic process"/>
    <property type="evidence" value="ECO:0007669"/>
    <property type="project" value="TreeGrafter"/>
</dbReference>
<feature type="compositionally biased region" description="Polar residues" evidence="10">
    <location>
        <begin position="17"/>
        <end position="50"/>
    </location>
</feature>
<dbReference type="EMBL" id="KZ679006">
    <property type="protein sequence ID" value="PSS27405.1"/>
    <property type="molecule type" value="Genomic_DNA"/>
</dbReference>
<feature type="region of interest" description="Disordered" evidence="10">
    <location>
        <begin position="1"/>
        <end position="88"/>
    </location>
</feature>
<feature type="region of interest" description="Disordered" evidence="10">
    <location>
        <begin position="105"/>
        <end position="140"/>
    </location>
</feature>
<protein>
    <recommendedName>
        <fullName evidence="14">O-acyltransferase</fullName>
    </recommendedName>
</protein>
<dbReference type="OrthoDB" id="10039049at2759"/>
<keyword evidence="3" id="KW-0808">Transferase</keyword>
<feature type="transmembrane region" description="Helical" evidence="11">
    <location>
        <begin position="257"/>
        <end position="281"/>
    </location>
</feature>
<dbReference type="InterPro" id="IPR014371">
    <property type="entry name" value="Oat_ACAT_DAG_ARE"/>
</dbReference>
<dbReference type="Pfam" id="PF03062">
    <property type="entry name" value="MBOAT"/>
    <property type="match status" value="1"/>
</dbReference>
<evidence type="ECO:0000256" key="4">
    <source>
        <dbReference type="ARBA" id="ARBA00022692"/>
    </source>
</evidence>
<evidence type="ECO:0000256" key="3">
    <source>
        <dbReference type="ARBA" id="ARBA00022679"/>
    </source>
</evidence>
<sequence length="702" mass="79709">MACPPTVNAKTPPANIDRSSSLDSAPQLIGQLNQDGIASLEENNTHSAPTLHSPPRSLKAALEAVASSRGGSIDTASETASEEDYDALKHDPTAFVRGGKGGGFLADSNGVQTPDAAINGRQHKDAKIPSSKSHPGSTRLKNIPVTLNKLKEPGRYVLTADDSSALSEILKMGMEREKDSAFPRRRSKFSDLVFTRQFTAFDRQNADAVKSPFHGFFTLFWLGIALFMMRVAAANWRQYGNILGTNEIMNLMFHRDVMVLGLSDGIMCAATGFGLILQKLIYHGLLSWNREGWVIQSLWEALYIFAILRWTLFREWPWTHTVFFVLHGLVMLMKQHSYAFYNGYLSEQYKLRATLQRKLKQLDSIVPVETPSASSSKIPPLATSYLDYQPTASGLNQRRQSQRSYSHGDEVSNIAQVAALLESGEPLDTDQIQTFERIIKWEIDALTADLKGKCTAGGNLYPNNLTITNHYEFIVLPTLVYELEYPRTESINWYYVAEKTVAVFGILGIMQMVAQSFIYPVVIRTIEMKEAGLTLQERLEAFPWILSDLIFPFMMEYMMSWYVIWECLLNLIAELTYFADRGFYADWWNSVSWDQFARDWNRPVHNFLLRHVYHSSISTLRVNKYTATLITFFLSACVHELVMWCLFKKLRGYLLFLQMMQLPLVRLSRSRWLKGKATLGNLLFWIGIFTGPSLLCSLYLII</sequence>
<evidence type="ECO:0000256" key="1">
    <source>
        <dbReference type="ARBA" id="ARBA00004477"/>
    </source>
</evidence>
<feature type="transmembrane region" description="Helical" evidence="11">
    <location>
        <begin position="679"/>
        <end position="701"/>
    </location>
</feature>
<reference evidence="12 13" key="1">
    <citation type="journal article" date="2018" name="New Phytol.">
        <title>Comparative genomics and transcriptomics depict ericoid mycorrhizal fungi as versatile saprotrophs and plant mutualists.</title>
        <authorList>
            <person name="Martino E."/>
            <person name="Morin E."/>
            <person name="Grelet G.A."/>
            <person name="Kuo A."/>
            <person name="Kohler A."/>
            <person name="Daghino S."/>
            <person name="Barry K.W."/>
            <person name="Cichocki N."/>
            <person name="Clum A."/>
            <person name="Dockter R.B."/>
            <person name="Hainaut M."/>
            <person name="Kuo R.C."/>
            <person name="LaButti K."/>
            <person name="Lindahl B.D."/>
            <person name="Lindquist E.A."/>
            <person name="Lipzen A."/>
            <person name="Khouja H.R."/>
            <person name="Magnuson J."/>
            <person name="Murat C."/>
            <person name="Ohm R.A."/>
            <person name="Singer S.W."/>
            <person name="Spatafora J.W."/>
            <person name="Wang M."/>
            <person name="Veneault-Fourrey C."/>
            <person name="Henrissat B."/>
            <person name="Grigoriev I.V."/>
            <person name="Martin F.M."/>
            <person name="Perotto S."/>
        </authorList>
    </citation>
    <scope>NUCLEOTIDE SEQUENCE [LARGE SCALE GENOMIC DNA]</scope>
    <source>
        <strain evidence="12 13">ATCC 22711</strain>
    </source>
</reference>
<gene>
    <name evidence="12" type="ORF">M430DRAFT_32151</name>
</gene>
<evidence type="ECO:0000256" key="10">
    <source>
        <dbReference type="SAM" id="MobiDB-lite"/>
    </source>
</evidence>
<keyword evidence="13" id="KW-1185">Reference proteome</keyword>
<dbReference type="PANTHER" id="PTHR10408:SF23">
    <property type="entry name" value="STEROL O-ACYLTRANSFERASE 1-RELATED"/>
    <property type="match status" value="1"/>
</dbReference>
<feature type="transmembrane region" description="Helical" evidence="11">
    <location>
        <begin position="625"/>
        <end position="644"/>
    </location>
</feature>
<keyword evidence="7 11" id="KW-0472">Membrane</keyword>
<feature type="transmembrane region" description="Helical" evidence="11">
    <location>
        <begin position="293"/>
        <end position="312"/>
    </location>
</feature>
<dbReference type="RefSeq" id="XP_024724930.1">
    <property type="nucleotide sequence ID" value="XM_024866113.1"/>
</dbReference>
<dbReference type="PANTHER" id="PTHR10408">
    <property type="entry name" value="STEROL O-ACYLTRANSFERASE"/>
    <property type="match status" value="1"/>
</dbReference>
<feature type="compositionally biased region" description="Polar residues" evidence="10">
    <location>
        <begin position="130"/>
        <end position="140"/>
    </location>
</feature>
<evidence type="ECO:0000256" key="8">
    <source>
        <dbReference type="ARBA" id="ARBA00023315"/>
    </source>
</evidence>
<dbReference type="GO" id="GO:0005789">
    <property type="term" value="C:endoplasmic reticulum membrane"/>
    <property type="evidence" value="ECO:0007669"/>
    <property type="project" value="UniProtKB-SubCell"/>
</dbReference>
<keyword evidence="5" id="KW-0256">Endoplasmic reticulum</keyword>
<evidence type="ECO:0000256" key="2">
    <source>
        <dbReference type="ARBA" id="ARBA00009010"/>
    </source>
</evidence>
<feature type="transmembrane region" description="Helical" evidence="11">
    <location>
        <begin position="213"/>
        <end position="236"/>
    </location>
</feature>
<evidence type="ECO:0000256" key="7">
    <source>
        <dbReference type="ARBA" id="ARBA00023136"/>
    </source>
</evidence>
<keyword evidence="6 11" id="KW-1133">Transmembrane helix</keyword>
<keyword evidence="8" id="KW-0012">Acyltransferase</keyword>
<feature type="transmembrane region" description="Helical" evidence="11">
    <location>
        <begin position="501"/>
        <end position="522"/>
    </location>
</feature>
<evidence type="ECO:0000313" key="13">
    <source>
        <dbReference type="Proteomes" id="UP000241818"/>
    </source>
</evidence>